<dbReference type="Gene3D" id="3.40.50.2300">
    <property type="match status" value="1"/>
</dbReference>
<dbReference type="Gene3D" id="3.30.450.20">
    <property type="entry name" value="PAS domain"/>
    <property type="match status" value="2"/>
</dbReference>
<evidence type="ECO:0000259" key="13">
    <source>
        <dbReference type="PROSITE" id="PS50113"/>
    </source>
</evidence>
<dbReference type="CDD" id="cd00130">
    <property type="entry name" value="PAS"/>
    <property type="match status" value="2"/>
</dbReference>
<dbReference type="InterPro" id="IPR003594">
    <property type="entry name" value="HATPase_dom"/>
</dbReference>
<dbReference type="EC" id="2.7.13.3" evidence="2"/>
<dbReference type="InterPro" id="IPR000700">
    <property type="entry name" value="PAS-assoc_C"/>
</dbReference>
<dbReference type="InterPro" id="IPR013656">
    <property type="entry name" value="PAS_4"/>
</dbReference>
<dbReference type="GO" id="GO:0000155">
    <property type="term" value="F:phosphorelay sensor kinase activity"/>
    <property type="evidence" value="ECO:0007669"/>
    <property type="project" value="InterPro"/>
</dbReference>
<dbReference type="SMART" id="SM00388">
    <property type="entry name" value="HisKA"/>
    <property type="match status" value="1"/>
</dbReference>
<reference evidence="14 15" key="1">
    <citation type="submission" date="2017-01" db="EMBL/GenBank/DDBJ databases">
        <title>Novel large sulfur bacteria in the metagenomes of groundwater-fed chemosynthetic microbial mats in the Lake Huron basin.</title>
        <authorList>
            <person name="Sharrar A.M."/>
            <person name="Flood B.E."/>
            <person name="Bailey J.V."/>
            <person name="Jones D.S."/>
            <person name="Biddanda B."/>
            <person name="Ruberg S.A."/>
            <person name="Marcus D.N."/>
            <person name="Dick G.J."/>
        </authorList>
    </citation>
    <scope>NUCLEOTIDE SEQUENCE [LARGE SCALE GENOMIC DNA]</scope>
    <source>
        <strain evidence="14">A7</strain>
    </source>
</reference>
<evidence type="ECO:0000313" key="15">
    <source>
        <dbReference type="Proteomes" id="UP000192505"/>
    </source>
</evidence>
<dbReference type="AlphaFoldDB" id="A0A1W9KTU4"/>
<evidence type="ECO:0000256" key="1">
    <source>
        <dbReference type="ARBA" id="ARBA00000085"/>
    </source>
</evidence>
<dbReference type="SUPFAM" id="SSF47384">
    <property type="entry name" value="Homodimeric domain of signal transducing histidine kinase"/>
    <property type="match status" value="1"/>
</dbReference>
<dbReference type="InterPro" id="IPR035965">
    <property type="entry name" value="PAS-like_dom_sf"/>
</dbReference>
<dbReference type="SMART" id="SM00387">
    <property type="entry name" value="HATPase_c"/>
    <property type="match status" value="1"/>
</dbReference>
<keyword evidence="4" id="KW-0732">Signal</keyword>
<evidence type="ECO:0000259" key="10">
    <source>
        <dbReference type="PROSITE" id="PS50109"/>
    </source>
</evidence>
<evidence type="ECO:0000256" key="4">
    <source>
        <dbReference type="ARBA" id="ARBA00022729"/>
    </source>
</evidence>
<dbReference type="Gene3D" id="3.30.565.10">
    <property type="entry name" value="Histidine kinase-like ATPase, C-terminal domain"/>
    <property type="match status" value="1"/>
</dbReference>
<dbReference type="InterPro" id="IPR003661">
    <property type="entry name" value="HisK_dim/P_dom"/>
</dbReference>
<organism evidence="14 15">
    <name type="scientific">Rhodoferax ferrireducens</name>
    <dbReference type="NCBI Taxonomy" id="192843"/>
    <lineage>
        <taxon>Bacteria</taxon>
        <taxon>Pseudomonadati</taxon>
        <taxon>Pseudomonadota</taxon>
        <taxon>Betaproteobacteria</taxon>
        <taxon>Burkholderiales</taxon>
        <taxon>Comamonadaceae</taxon>
        <taxon>Rhodoferax</taxon>
    </lineage>
</organism>
<dbReference type="CDD" id="cd17546">
    <property type="entry name" value="REC_hyHK_CKI1_RcsC-like"/>
    <property type="match status" value="1"/>
</dbReference>
<evidence type="ECO:0000256" key="5">
    <source>
        <dbReference type="ARBA" id="ARBA00023012"/>
    </source>
</evidence>
<name>A0A1W9KTU4_9BURK</name>
<evidence type="ECO:0000313" key="14">
    <source>
        <dbReference type="EMBL" id="OQW87863.1"/>
    </source>
</evidence>
<dbReference type="Pfam" id="PF00072">
    <property type="entry name" value="Response_reg"/>
    <property type="match status" value="1"/>
</dbReference>
<dbReference type="SUPFAM" id="SSF55785">
    <property type="entry name" value="PYP-like sensor domain (PAS domain)"/>
    <property type="match status" value="2"/>
</dbReference>
<dbReference type="NCBIfam" id="TIGR00229">
    <property type="entry name" value="sensory_box"/>
    <property type="match status" value="2"/>
</dbReference>
<proteinExistence type="predicted"/>
<dbReference type="Gene3D" id="1.10.287.130">
    <property type="match status" value="1"/>
</dbReference>
<dbReference type="SUPFAM" id="SSF55874">
    <property type="entry name" value="ATPase domain of HSP90 chaperone/DNA topoisomerase II/histidine kinase"/>
    <property type="match status" value="1"/>
</dbReference>
<dbReference type="Proteomes" id="UP000192505">
    <property type="component" value="Unassembled WGS sequence"/>
</dbReference>
<dbReference type="PROSITE" id="PS50112">
    <property type="entry name" value="PAS"/>
    <property type="match status" value="2"/>
</dbReference>
<feature type="domain" description="Response regulatory" evidence="11">
    <location>
        <begin position="547"/>
        <end position="667"/>
    </location>
</feature>
<dbReference type="Gene3D" id="2.10.70.100">
    <property type="match status" value="1"/>
</dbReference>
<feature type="domain" description="PAS" evidence="12">
    <location>
        <begin position="19"/>
        <end position="64"/>
    </location>
</feature>
<comment type="catalytic activity">
    <reaction evidence="1">
        <text>ATP + protein L-histidine = ADP + protein N-phospho-L-histidine.</text>
        <dbReference type="EC" id="2.7.13.3"/>
    </reaction>
</comment>
<dbReference type="PRINTS" id="PR00344">
    <property type="entry name" value="BCTRLSENSOR"/>
</dbReference>
<dbReference type="PANTHER" id="PTHR45339:SF1">
    <property type="entry name" value="HYBRID SIGNAL TRANSDUCTION HISTIDINE KINASE J"/>
    <property type="match status" value="1"/>
</dbReference>
<dbReference type="Pfam" id="PF02518">
    <property type="entry name" value="HATPase_c"/>
    <property type="match status" value="1"/>
</dbReference>
<dbReference type="InterPro" id="IPR001789">
    <property type="entry name" value="Sig_transdc_resp-reg_receiver"/>
</dbReference>
<dbReference type="InterPro" id="IPR036097">
    <property type="entry name" value="HisK_dim/P_sf"/>
</dbReference>
<dbReference type="PROSITE" id="PS50110">
    <property type="entry name" value="RESPONSE_REGULATORY"/>
    <property type="match status" value="1"/>
</dbReference>
<sequence length="671" mass="73444">MPDNCALPGAAELAKSQQRLALFEAVFEEIPDVIVLKDAKGDFLLCNQTLARLYNTTPEAMVGKHDGDFGVPQDVADGFRANVLGIMARGETEVVFEDSRNAITGEIRHFKSIKRPFKDAHGNNQILVIAHDITDVVRAQQQVAQSEQRLQEVMTATREGIWDWHVASGRVVHNQQWYRILGFAEGEITGHVDAFSARIHPDDKPLVWQRLRQLLSGEREFYNSEHRMLCKDGSIIWVLDRGRVAERNAQGEPARVVGTYVDISERKRHELELNHALALAQSATRAKSDFLATMSHELRTPLNGILGMAQLLLMPGLAESDLSNHARTILSSGQTLLGLLNDLLDLSKVEAGKLKLVHVPFSPRLLLSDTAAVFAPLAQVKGVQLQISSQGLQHDNYWGDNNRLQQMLANYVSNAVKFTAQGSVKVEVTHQSDPAGQAWLEFSVQDSGMGIAADQQALLFQPFTQADSSSTRQFGGTGLGLSIVARMAELMGGQVGLQSQLGEGSRFWFRVPALVPPTSMATPALSPPVAAPLTRAAQSSATPLRGRVLVAEDNAVNRMVIQALLNSVGLQAEYVENGHAAFEAVRHGPRFDLILMDVQMPLMDGQQATRCIRQWEADSGAARTSIIALTAGAFAEDRQRCAEAGMDDFLTKPIDRAALTQTLRRWLAGAA</sequence>
<dbReference type="PROSITE" id="PS50113">
    <property type="entry name" value="PAC"/>
    <property type="match status" value="1"/>
</dbReference>
<feature type="domain" description="PAS" evidence="12">
    <location>
        <begin position="146"/>
        <end position="218"/>
    </location>
</feature>
<gene>
    <name evidence="14" type="ORF">BWK72_11205</name>
</gene>
<dbReference type="Pfam" id="PF00512">
    <property type="entry name" value="HisKA"/>
    <property type="match status" value="1"/>
</dbReference>
<keyword evidence="6" id="KW-0843">Virulence</keyword>
<dbReference type="InterPro" id="IPR004358">
    <property type="entry name" value="Sig_transdc_His_kin-like_C"/>
</dbReference>
<comment type="caution">
    <text evidence="14">The sequence shown here is derived from an EMBL/GenBank/DDBJ whole genome shotgun (WGS) entry which is preliminary data.</text>
</comment>
<feature type="domain" description="Histidine kinase" evidence="10">
    <location>
        <begin position="293"/>
        <end position="515"/>
    </location>
</feature>
<evidence type="ECO:0000256" key="8">
    <source>
        <dbReference type="ARBA" id="ARBA00070152"/>
    </source>
</evidence>
<evidence type="ECO:0000256" key="9">
    <source>
        <dbReference type="PROSITE-ProRule" id="PRU00169"/>
    </source>
</evidence>
<dbReference type="FunFam" id="3.30.565.10:FF:000010">
    <property type="entry name" value="Sensor histidine kinase RcsC"/>
    <property type="match status" value="1"/>
</dbReference>
<comment type="function">
    <text evidence="7">Member of the two-component regulatory system BvgS/BvgA. Phosphorylates BvgA via a four-step phosphorelay in response to environmental signals.</text>
</comment>
<dbReference type="SMART" id="SM00448">
    <property type="entry name" value="REC"/>
    <property type="match status" value="1"/>
</dbReference>
<dbReference type="SUPFAM" id="SSF52172">
    <property type="entry name" value="CheY-like"/>
    <property type="match status" value="1"/>
</dbReference>
<evidence type="ECO:0000256" key="2">
    <source>
        <dbReference type="ARBA" id="ARBA00012438"/>
    </source>
</evidence>
<evidence type="ECO:0000259" key="12">
    <source>
        <dbReference type="PROSITE" id="PS50112"/>
    </source>
</evidence>
<dbReference type="SMART" id="SM00091">
    <property type="entry name" value="PAS"/>
    <property type="match status" value="2"/>
</dbReference>
<dbReference type="InterPro" id="IPR001610">
    <property type="entry name" value="PAC"/>
</dbReference>
<dbReference type="CDD" id="cd16922">
    <property type="entry name" value="HATPase_EvgS-ArcB-TorS-like"/>
    <property type="match status" value="1"/>
</dbReference>
<evidence type="ECO:0000256" key="7">
    <source>
        <dbReference type="ARBA" id="ARBA00058004"/>
    </source>
</evidence>
<keyword evidence="5" id="KW-0902">Two-component regulatory system</keyword>
<dbReference type="Pfam" id="PF08448">
    <property type="entry name" value="PAS_4"/>
    <property type="match status" value="1"/>
</dbReference>
<dbReference type="InterPro" id="IPR011006">
    <property type="entry name" value="CheY-like_superfamily"/>
</dbReference>
<dbReference type="InterPro" id="IPR036890">
    <property type="entry name" value="HATPase_C_sf"/>
</dbReference>
<evidence type="ECO:0000259" key="11">
    <source>
        <dbReference type="PROSITE" id="PS50110"/>
    </source>
</evidence>
<evidence type="ECO:0000256" key="6">
    <source>
        <dbReference type="ARBA" id="ARBA00023026"/>
    </source>
</evidence>
<dbReference type="InterPro" id="IPR013655">
    <property type="entry name" value="PAS_fold_3"/>
</dbReference>
<dbReference type="PROSITE" id="PS50109">
    <property type="entry name" value="HIS_KIN"/>
    <property type="match status" value="1"/>
</dbReference>
<feature type="domain" description="PAC" evidence="13">
    <location>
        <begin position="222"/>
        <end position="275"/>
    </location>
</feature>
<dbReference type="PANTHER" id="PTHR45339">
    <property type="entry name" value="HYBRID SIGNAL TRANSDUCTION HISTIDINE KINASE J"/>
    <property type="match status" value="1"/>
</dbReference>
<dbReference type="Pfam" id="PF08447">
    <property type="entry name" value="PAS_3"/>
    <property type="match status" value="1"/>
</dbReference>
<dbReference type="InterPro" id="IPR000014">
    <property type="entry name" value="PAS"/>
</dbReference>
<dbReference type="InterPro" id="IPR005467">
    <property type="entry name" value="His_kinase_dom"/>
</dbReference>
<keyword evidence="3 9" id="KW-0597">Phosphoprotein</keyword>
<dbReference type="EMBL" id="MTEI01000006">
    <property type="protein sequence ID" value="OQW87863.1"/>
    <property type="molecule type" value="Genomic_DNA"/>
</dbReference>
<feature type="modified residue" description="4-aspartylphosphate" evidence="9">
    <location>
        <position position="597"/>
    </location>
</feature>
<dbReference type="CDD" id="cd00082">
    <property type="entry name" value="HisKA"/>
    <property type="match status" value="1"/>
</dbReference>
<accession>A0A1W9KTU4</accession>
<protein>
    <recommendedName>
        <fullName evidence="8">Virulence sensor protein BvgS</fullName>
        <ecNumber evidence="2">2.7.13.3</ecNumber>
    </recommendedName>
</protein>
<dbReference type="SMART" id="SM00086">
    <property type="entry name" value="PAC"/>
    <property type="match status" value="1"/>
</dbReference>
<evidence type="ECO:0000256" key="3">
    <source>
        <dbReference type="ARBA" id="ARBA00022553"/>
    </source>
</evidence>